<organism evidence="2 3">
    <name type="scientific">uncultured phage cr3_1</name>
    <dbReference type="NCBI Taxonomy" id="2772065"/>
    <lineage>
        <taxon>Viruses</taxon>
        <taxon>Duplodnaviria</taxon>
        <taxon>Heunggongvirae</taxon>
        <taxon>Uroviricota</taxon>
        <taxon>Caudoviricetes</taxon>
        <taxon>Crassvirales</taxon>
        <taxon>Intestiviridae</taxon>
        <taxon>Crudevirinae</taxon>
        <taxon>Diorhovirus</taxon>
        <taxon>Diorhovirus intestinalis</taxon>
    </lineage>
</organism>
<evidence type="ECO:0000256" key="1">
    <source>
        <dbReference type="SAM" id="Phobius"/>
    </source>
</evidence>
<accession>A0A7M1RW44</accession>
<keyword evidence="1" id="KW-0472">Membrane</keyword>
<keyword evidence="1" id="KW-0812">Transmembrane</keyword>
<reference evidence="2 3" key="1">
    <citation type="submission" date="2020-07" db="EMBL/GenBank/DDBJ databases">
        <title>Taxonomic proposal: Crassvirales, a new order of highly abundant and diverse bacterial viruses.</title>
        <authorList>
            <person name="Shkoporov A.N."/>
            <person name="Stockdale S.R."/>
            <person name="Guerin E."/>
            <person name="Ross R.P."/>
            <person name="Hill C."/>
        </authorList>
    </citation>
    <scope>NUCLEOTIDE SEQUENCE [LARGE SCALE GENOMIC DNA]</scope>
</reference>
<name>A0A7M1RW44_9CAUD</name>
<proteinExistence type="predicted"/>
<dbReference type="Proteomes" id="UP000594037">
    <property type="component" value="Segment"/>
</dbReference>
<dbReference type="KEGG" id="vg:65129101"/>
<evidence type="ECO:0000313" key="2">
    <source>
        <dbReference type="EMBL" id="QOR58623.1"/>
    </source>
</evidence>
<sequence>MDSIKIIVICISLVVTIGSTIIASYVAIKEYKQYRKYKKLKKL</sequence>
<feature type="transmembrane region" description="Helical" evidence="1">
    <location>
        <begin position="6"/>
        <end position="28"/>
    </location>
</feature>
<keyword evidence="1" id="KW-1133">Transmembrane helix</keyword>
<protein>
    <submittedName>
        <fullName evidence="2">Uncharacterized protein</fullName>
    </submittedName>
</protein>
<keyword evidence="3" id="KW-1185">Reference proteome</keyword>
<dbReference type="GeneID" id="65129101"/>
<evidence type="ECO:0000313" key="3">
    <source>
        <dbReference type="Proteomes" id="UP000594037"/>
    </source>
</evidence>
<dbReference type="EMBL" id="MT774381">
    <property type="protein sequence ID" value="QOR58623.1"/>
    <property type="molecule type" value="Genomic_DNA"/>
</dbReference>
<dbReference type="RefSeq" id="YP_010110781.1">
    <property type="nucleotide sequence ID" value="NC_055874.1"/>
</dbReference>